<evidence type="ECO:0000256" key="7">
    <source>
        <dbReference type="SAM" id="Phobius"/>
    </source>
</evidence>
<feature type="transmembrane region" description="Helical" evidence="7">
    <location>
        <begin position="65"/>
        <end position="85"/>
    </location>
</feature>
<dbReference type="PANTHER" id="PTHR43731">
    <property type="entry name" value="RHOMBOID PROTEASE"/>
    <property type="match status" value="1"/>
</dbReference>
<evidence type="ECO:0000256" key="3">
    <source>
        <dbReference type="ARBA" id="ARBA00022692"/>
    </source>
</evidence>
<comment type="similarity">
    <text evidence="2">Belongs to the peptidase S54 family.</text>
</comment>
<comment type="subcellular location">
    <subcellularLocation>
        <location evidence="1">Membrane</location>
        <topology evidence="1">Multi-pass membrane protein</topology>
    </subcellularLocation>
</comment>
<keyword evidence="10" id="KW-1185">Reference proteome</keyword>
<dbReference type="GO" id="GO:0006508">
    <property type="term" value="P:proteolysis"/>
    <property type="evidence" value="ECO:0007669"/>
    <property type="project" value="UniProtKB-KW"/>
</dbReference>
<feature type="transmembrane region" description="Helical" evidence="7">
    <location>
        <begin position="12"/>
        <end position="37"/>
    </location>
</feature>
<feature type="domain" description="Peptidase S54 rhomboid" evidence="8">
    <location>
        <begin position="56"/>
        <end position="192"/>
    </location>
</feature>
<feature type="transmembrane region" description="Helical" evidence="7">
    <location>
        <begin position="216"/>
        <end position="239"/>
    </location>
</feature>
<dbReference type="Proteomes" id="UP000215137">
    <property type="component" value="Chromosome"/>
</dbReference>
<dbReference type="PANTHER" id="PTHR43731:SF14">
    <property type="entry name" value="PRESENILIN-ASSOCIATED RHOMBOID-LIKE PROTEIN, MITOCHONDRIAL"/>
    <property type="match status" value="1"/>
</dbReference>
<dbReference type="KEGG" id="bko:CKF48_07945"/>
<keyword evidence="6 7" id="KW-0472">Membrane</keyword>
<evidence type="ECO:0000259" key="8">
    <source>
        <dbReference type="Pfam" id="PF01694"/>
    </source>
</evidence>
<dbReference type="Gene3D" id="1.20.1540.10">
    <property type="entry name" value="Rhomboid-like"/>
    <property type="match status" value="1"/>
</dbReference>
<name>A0A248TGB8_9BACI</name>
<evidence type="ECO:0000256" key="6">
    <source>
        <dbReference type="ARBA" id="ARBA00023136"/>
    </source>
</evidence>
<reference evidence="9 10" key="1">
    <citation type="submission" date="2017-08" db="EMBL/GenBank/DDBJ databases">
        <title>Complete Genome Sequence of Bacillus kochii Oregon-R-modENCODE STRAIN BDGP4, isolated from Drosophila melanogaster gut.</title>
        <authorList>
            <person name="Wan K.H."/>
            <person name="Yu C."/>
            <person name="Park S."/>
            <person name="Hammonds A.S."/>
            <person name="Booth B.W."/>
            <person name="Celniker S.E."/>
        </authorList>
    </citation>
    <scope>NUCLEOTIDE SEQUENCE [LARGE SCALE GENOMIC DNA]</scope>
    <source>
        <strain evidence="9 10">BDGP4</strain>
    </source>
</reference>
<dbReference type="InterPro" id="IPR035952">
    <property type="entry name" value="Rhomboid-like_sf"/>
</dbReference>
<evidence type="ECO:0000256" key="1">
    <source>
        <dbReference type="ARBA" id="ARBA00004141"/>
    </source>
</evidence>
<feature type="transmembrane region" description="Helical" evidence="7">
    <location>
        <begin position="121"/>
        <end position="142"/>
    </location>
</feature>
<sequence length="241" mass="26735">MFIRTESFREFIRFYPIVTSIIAINIVLYLLTVLPILPTNWLMAHFAGINIYIMQGELWRLVTPIFMHSGFAHLLFNCFSLVLFGPPLERAIGKGRFLLVYFLAGIGANIATLILEPLTYIHVGASGAIYGIFGFFIAIIVYRRDLLSQQNTQLILAITVIGVIMTFLQANVNVIAHLFGLLAGFLTGSAMIKTKLKSGYSATRPTNQWKSSARRLKGVPLSTILIFGGIILLAIIGLLSR</sequence>
<evidence type="ECO:0000256" key="4">
    <source>
        <dbReference type="ARBA" id="ARBA00022801"/>
    </source>
</evidence>
<keyword evidence="3 7" id="KW-0812">Transmembrane</keyword>
<feature type="transmembrane region" description="Helical" evidence="7">
    <location>
        <begin position="154"/>
        <end position="172"/>
    </location>
</feature>
<evidence type="ECO:0000256" key="2">
    <source>
        <dbReference type="ARBA" id="ARBA00009045"/>
    </source>
</evidence>
<dbReference type="AlphaFoldDB" id="A0A248TGB8"/>
<dbReference type="EMBL" id="CP022983">
    <property type="protein sequence ID" value="ASV67254.1"/>
    <property type="molecule type" value="Genomic_DNA"/>
</dbReference>
<organism evidence="9 10">
    <name type="scientific">Cytobacillus kochii</name>
    <dbReference type="NCBI Taxonomy" id="859143"/>
    <lineage>
        <taxon>Bacteria</taxon>
        <taxon>Bacillati</taxon>
        <taxon>Bacillota</taxon>
        <taxon>Bacilli</taxon>
        <taxon>Bacillales</taxon>
        <taxon>Bacillaceae</taxon>
        <taxon>Cytobacillus</taxon>
    </lineage>
</organism>
<evidence type="ECO:0000256" key="5">
    <source>
        <dbReference type="ARBA" id="ARBA00022989"/>
    </source>
</evidence>
<dbReference type="SUPFAM" id="SSF144091">
    <property type="entry name" value="Rhomboid-like"/>
    <property type="match status" value="1"/>
</dbReference>
<evidence type="ECO:0000313" key="9">
    <source>
        <dbReference type="EMBL" id="ASV67254.1"/>
    </source>
</evidence>
<feature type="transmembrane region" description="Helical" evidence="7">
    <location>
        <begin position="97"/>
        <end position="115"/>
    </location>
</feature>
<dbReference type="GO" id="GO:0016020">
    <property type="term" value="C:membrane"/>
    <property type="evidence" value="ECO:0007669"/>
    <property type="project" value="UniProtKB-SubCell"/>
</dbReference>
<keyword evidence="4" id="KW-0378">Hydrolase</keyword>
<dbReference type="InterPro" id="IPR050925">
    <property type="entry name" value="Rhomboid_protease_S54"/>
</dbReference>
<protein>
    <submittedName>
        <fullName evidence="9">Rhomboid family intramembrane serine protease</fullName>
    </submittedName>
</protein>
<accession>A0A248TGB8</accession>
<evidence type="ECO:0000313" key="10">
    <source>
        <dbReference type="Proteomes" id="UP000215137"/>
    </source>
</evidence>
<keyword evidence="9" id="KW-0645">Protease</keyword>
<dbReference type="RefSeq" id="WP_095370828.1">
    <property type="nucleotide sequence ID" value="NZ_CP022983.1"/>
</dbReference>
<dbReference type="InterPro" id="IPR022764">
    <property type="entry name" value="Peptidase_S54_rhomboid_dom"/>
</dbReference>
<gene>
    <name evidence="9" type="ORF">CKF48_07945</name>
</gene>
<proteinExistence type="inferred from homology"/>
<dbReference type="GO" id="GO:0004252">
    <property type="term" value="F:serine-type endopeptidase activity"/>
    <property type="evidence" value="ECO:0007669"/>
    <property type="project" value="InterPro"/>
</dbReference>
<dbReference type="Pfam" id="PF01694">
    <property type="entry name" value="Rhomboid"/>
    <property type="match status" value="1"/>
</dbReference>
<keyword evidence="5 7" id="KW-1133">Transmembrane helix</keyword>
<dbReference type="OrthoDB" id="9813074at2"/>